<reference evidence="4" key="1">
    <citation type="submission" date="2018-03" db="EMBL/GenBank/DDBJ databases">
        <authorList>
            <person name="Rodrigo-Torres L."/>
            <person name="Arahal R. D."/>
            <person name="Lucena T."/>
        </authorList>
    </citation>
    <scope>NUCLEOTIDE SEQUENCE [LARGE SCALE GENOMIC DNA]</scope>
    <source>
        <strain evidence="4">CECT 7615</strain>
    </source>
</reference>
<dbReference type="InterPro" id="IPR000994">
    <property type="entry name" value="Pept_M24"/>
</dbReference>
<dbReference type="InterPro" id="IPR050659">
    <property type="entry name" value="Peptidase_M24B"/>
</dbReference>
<dbReference type="Proteomes" id="UP000244898">
    <property type="component" value="Unassembled WGS sequence"/>
</dbReference>
<dbReference type="Gene3D" id="3.40.350.10">
    <property type="entry name" value="Creatinase/prolidase N-terminal domain"/>
    <property type="match status" value="1"/>
</dbReference>
<keyword evidence="3" id="KW-0456">Lyase</keyword>
<dbReference type="InterPro" id="IPR000587">
    <property type="entry name" value="Creatinase_N"/>
</dbReference>
<dbReference type="SUPFAM" id="SSF53092">
    <property type="entry name" value="Creatinase/prolidase N-terminal domain"/>
    <property type="match status" value="1"/>
</dbReference>
<dbReference type="CDD" id="cd01066">
    <property type="entry name" value="APP_MetAP"/>
    <property type="match status" value="1"/>
</dbReference>
<accession>A0A2R8C3X0</accession>
<organism evidence="3 4">
    <name type="scientific">Falsiruegeria mediterranea M17</name>
    <dbReference type="NCBI Taxonomy" id="1200281"/>
    <lineage>
        <taxon>Bacteria</taxon>
        <taxon>Pseudomonadati</taxon>
        <taxon>Pseudomonadota</taxon>
        <taxon>Alphaproteobacteria</taxon>
        <taxon>Rhodobacterales</taxon>
        <taxon>Roseobacteraceae</taxon>
        <taxon>Falsiruegeria</taxon>
    </lineage>
</organism>
<feature type="domain" description="Creatinase N-terminal" evidence="2">
    <location>
        <begin position="48"/>
        <end position="196"/>
    </location>
</feature>
<proteinExistence type="predicted"/>
<dbReference type="Pfam" id="PF00557">
    <property type="entry name" value="Peptidase_M24"/>
    <property type="match status" value="1"/>
</dbReference>
<dbReference type="PANTHER" id="PTHR46112">
    <property type="entry name" value="AMINOPEPTIDASE"/>
    <property type="match status" value="1"/>
</dbReference>
<name>A0A2R8C3X0_9RHOB</name>
<dbReference type="EC" id="4.4.1.3" evidence="3"/>
<dbReference type="InterPro" id="IPR036005">
    <property type="entry name" value="Creatinase/aminopeptidase-like"/>
</dbReference>
<dbReference type="EMBL" id="ONZG01000001">
    <property type="protein sequence ID" value="SPJ27125.1"/>
    <property type="molecule type" value="Genomic_DNA"/>
</dbReference>
<dbReference type="Gene3D" id="3.90.230.10">
    <property type="entry name" value="Creatinase/methionine aminopeptidase superfamily"/>
    <property type="match status" value="1"/>
</dbReference>
<evidence type="ECO:0000259" key="2">
    <source>
        <dbReference type="Pfam" id="PF01321"/>
    </source>
</evidence>
<dbReference type="GO" id="GO:0047869">
    <property type="term" value="F:dimethylpropiothetin dethiomethylase activity"/>
    <property type="evidence" value="ECO:0007669"/>
    <property type="project" value="UniProtKB-EC"/>
</dbReference>
<evidence type="ECO:0000313" key="3">
    <source>
        <dbReference type="EMBL" id="SPJ27125.1"/>
    </source>
</evidence>
<dbReference type="RefSeq" id="WP_165821347.1">
    <property type="nucleotide sequence ID" value="NZ_ONZG01000001.1"/>
</dbReference>
<dbReference type="SUPFAM" id="SSF55920">
    <property type="entry name" value="Creatinase/aminopeptidase"/>
    <property type="match status" value="1"/>
</dbReference>
<protein>
    <submittedName>
        <fullName evidence="3">Dimethlysulfonioproprionate lyase DddP</fullName>
        <ecNumber evidence="3">4.4.1.3</ecNumber>
    </submittedName>
</protein>
<dbReference type="InterPro" id="IPR029149">
    <property type="entry name" value="Creatin/AminoP/Spt16_N"/>
</dbReference>
<evidence type="ECO:0000313" key="4">
    <source>
        <dbReference type="Proteomes" id="UP000244898"/>
    </source>
</evidence>
<dbReference type="AlphaFoldDB" id="A0A2R8C3X0"/>
<sequence>MNDATDYTRAFAAKPQPLTLEQAAWKTPPMQLTDTEGMIDVPRMRRYRQNRLREQMKAHGLAAVILTDPLSIRYATGVRNCTLFQMHIHAGYLFLPAEGPVIYFDSEPGRETGVQLETIDEIRDDLLPLSYMFAGYRHQEWCTKWAAQMKALVDEHCGGETRVGVERTAPLPHMALEQAGLTLVDAGEALAHARKIKSPEEILCMNQTIAVAEDGMTRMRNNLVNGITEQELWSHMWAANIEGGGEWIDYRLLASGERTNPWQQEASSRTIRAGDLVVFDCGMVGPWSYGADISRAYHCGPGRPTEEQCRLYQYAHNEVMHNGALLRPGISFTELIAQRYRQPDGYNDQTYPCMMHGLGMADEYPVIYYPADAQFQYDGELESGMVICVESYVGKLGGYEGVKLEDQYLITDTGAICLSRYPFEDALLSREI</sequence>
<evidence type="ECO:0000259" key="1">
    <source>
        <dbReference type="Pfam" id="PF00557"/>
    </source>
</evidence>
<dbReference type="PANTHER" id="PTHR46112:SF2">
    <property type="entry name" value="XAA-PRO AMINOPEPTIDASE P-RELATED"/>
    <property type="match status" value="1"/>
</dbReference>
<feature type="domain" description="Peptidase M24" evidence="1">
    <location>
        <begin position="204"/>
        <end position="412"/>
    </location>
</feature>
<dbReference type="Pfam" id="PF01321">
    <property type="entry name" value="Creatinase_N"/>
    <property type="match status" value="1"/>
</dbReference>
<keyword evidence="4" id="KW-1185">Reference proteome</keyword>
<gene>
    <name evidence="3" type="primary">dddP_1</name>
    <name evidence="3" type="ORF">TRM7615_00606</name>
</gene>